<dbReference type="GeneID" id="17323574"/>
<gene>
    <name evidence="2" type="ORF">CHC_T00004464001</name>
</gene>
<dbReference type="RefSeq" id="XP_005715867.1">
    <property type="nucleotide sequence ID" value="XM_005715810.1"/>
</dbReference>
<name>R7QE77_CHOCR</name>
<evidence type="ECO:0000256" key="1">
    <source>
        <dbReference type="SAM" id="MobiDB-lite"/>
    </source>
</evidence>
<dbReference type="EMBL" id="HG001756">
    <property type="protein sequence ID" value="CDF36048.1"/>
    <property type="molecule type" value="Genomic_DNA"/>
</dbReference>
<reference evidence="3" key="1">
    <citation type="journal article" date="2013" name="Proc. Natl. Acad. Sci. U.S.A.">
        <title>Genome structure and metabolic features in the red seaweed Chondrus crispus shed light on evolution of the Archaeplastida.</title>
        <authorList>
            <person name="Collen J."/>
            <person name="Porcel B."/>
            <person name="Carre W."/>
            <person name="Ball S.G."/>
            <person name="Chaparro C."/>
            <person name="Tonon T."/>
            <person name="Barbeyron T."/>
            <person name="Michel G."/>
            <person name="Noel B."/>
            <person name="Valentin K."/>
            <person name="Elias M."/>
            <person name="Artiguenave F."/>
            <person name="Arun A."/>
            <person name="Aury J.M."/>
            <person name="Barbosa-Neto J.F."/>
            <person name="Bothwell J.H."/>
            <person name="Bouget F.Y."/>
            <person name="Brillet L."/>
            <person name="Cabello-Hurtado F."/>
            <person name="Capella-Gutierrez S."/>
            <person name="Charrier B."/>
            <person name="Cladiere L."/>
            <person name="Cock J.M."/>
            <person name="Coelho S.M."/>
            <person name="Colleoni C."/>
            <person name="Czjzek M."/>
            <person name="Da Silva C."/>
            <person name="Delage L."/>
            <person name="Denoeud F."/>
            <person name="Deschamps P."/>
            <person name="Dittami S.M."/>
            <person name="Gabaldon T."/>
            <person name="Gachon C.M."/>
            <person name="Groisillier A."/>
            <person name="Herve C."/>
            <person name="Jabbari K."/>
            <person name="Katinka M."/>
            <person name="Kloareg B."/>
            <person name="Kowalczyk N."/>
            <person name="Labadie K."/>
            <person name="Leblanc C."/>
            <person name="Lopez P.J."/>
            <person name="McLachlan D.H."/>
            <person name="Meslet-Cladiere L."/>
            <person name="Moustafa A."/>
            <person name="Nehr Z."/>
            <person name="Nyvall Collen P."/>
            <person name="Panaud O."/>
            <person name="Partensky F."/>
            <person name="Poulain J."/>
            <person name="Rensing S.A."/>
            <person name="Rousvoal S."/>
            <person name="Samson G."/>
            <person name="Symeonidi A."/>
            <person name="Weissenbach J."/>
            <person name="Zambounis A."/>
            <person name="Wincker P."/>
            <person name="Boyen C."/>
        </authorList>
    </citation>
    <scope>NUCLEOTIDE SEQUENCE [LARGE SCALE GENOMIC DNA]</scope>
    <source>
        <strain evidence="3">cv. Stackhouse</strain>
    </source>
</reference>
<proteinExistence type="predicted"/>
<feature type="region of interest" description="Disordered" evidence="1">
    <location>
        <begin position="34"/>
        <end position="54"/>
    </location>
</feature>
<dbReference type="Proteomes" id="UP000012073">
    <property type="component" value="Unassembled WGS sequence"/>
</dbReference>
<organism evidence="2 3">
    <name type="scientific">Chondrus crispus</name>
    <name type="common">Carrageen Irish moss</name>
    <name type="synonym">Polymorpha crispa</name>
    <dbReference type="NCBI Taxonomy" id="2769"/>
    <lineage>
        <taxon>Eukaryota</taxon>
        <taxon>Rhodophyta</taxon>
        <taxon>Florideophyceae</taxon>
        <taxon>Rhodymeniophycidae</taxon>
        <taxon>Gigartinales</taxon>
        <taxon>Gigartinaceae</taxon>
        <taxon>Chondrus</taxon>
    </lineage>
</organism>
<evidence type="ECO:0000313" key="2">
    <source>
        <dbReference type="EMBL" id="CDF36048.1"/>
    </source>
</evidence>
<dbReference type="Gramene" id="CDF36048">
    <property type="protein sequence ID" value="CDF36048"/>
    <property type="gene ID" value="CHC_T00004464001"/>
</dbReference>
<sequence>MSTSTPVRSVLAPSTFPVSSPYQLDFSHSICARTNSRPPSHQPCSSSTEPASATVRIPNQQPSTLAQYVCCRNRRTSPVAFPTSVRSGPRIRSAYS</sequence>
<dbReference type="AlphaFoldDB" id="R7QE77"/>
<evidence type="ECO:0000313" key="3">
    <source>
        <dbReference type="Proteomes" id="UP000012073"/>
    </source>
</evidence>
<accession>R7QE77</accession>
<dbReference type="KEGG" id="ccp:CHC_T00004464001"/>
<protein>
    <submittedName>
        <fullName evidence="2">Uncharacterized protein</fullName>
    </submittedName>
</protein>
<keyword evidence="3" id="KW-1185">Reference proteome</keyword>